<feature type="region of interest" description="Disordered" evidence="1">
    <location>
        <begin position="157"/>
        <end position="224"/>
    </location>
</feature>
<feature type="region of interest" description="Disordered" evidence="1">
    <location>
        <begin position="266"/>
        <end position="285"/>
    </location>
</feature>
<dbReference type="OrthoDB" id="3559802at2759"/>
<feature type="compositionally biased region" description="Basic and acidic residues" evidence="1">
    <location>
        <begin position="273"/>
        <end position="282"/>
    </location>
</feature>
<feature type="region of interest" description="Disordered" evidence="1">
    <location>
        <begin position="27"/>
        <end position="78"/>
    </location>
</feature>
<reference evidence="2" key="1">
    <citation type="submission" date="2022-11" db="EMBL/GenBank/DDBJ databases">
        <title>Genome Resource of Sclerotinia nivalis Strain SnTB1, a Plant Pathogen Isolated from American Ginseng.</title>
        <authorList>
            <person name="Fan S."/>
        </authorList>
    </citation>
    <scope>NUCLEOTIDE SEQUENCE</scope>
    <source>
        <strain evidence="2">SnTB1</strain>
    </source>
</reference>
<name>A0A9X0AID7_9HELO</name>
<feature type="compositionally biased region" description="Low complexity" evidence="1">
    <location>
        <begin position="202"/>
        <end position="222"/>
    </location>
</feature>
<keyword evidence="3" id="KW-1185">Reference proteome</keyword>
<feature type="compositionally biased region" description="Polar residues" evidence="1">
    <location>
        <begin position="49"/>
        <end position="74"/>
    </location>
</feature>
<dbReference type="AlphaFoldDB" id="A0A9X0AID7"/>
<evidence type="ECO:0000313" key="2">
    <source>
        <dbReference type="EMBL" id="KAJ8063359.1"/>
    </source>
</evidence>
<feature type="region of interest" description="Disordered" evidence="1">
    <location>
        <begin position="291"/>
        <end position="318"/>
    </location>
</feature>
<gene>
    <name evidence="2" type="ORF">OCU04_008587</name>
</gene>
<sequence>MPHHLTSFFKSAAGVANDVLGNAVNMHSNSLKGNRNRNRNLLQREDQPQTESPTSERAATSRETQIFSDSQVATESKIKKTPGSLTEITTEITLEISKMSEKSKNCNPIDTANSTATNPNENLPPTPCLKAVDELDVLDAEVSPTDGLGGFNGEVGEVGGGDGSVDEKDGGGGGGSGMENTIAGGLETGGRKHGGVDATPISTQVSPSSVASSTNININTTSETGHIGTRNRAFTIPRKPLVTNRREYLDWKTEYGGNINERLECARGGGGRRQGERGEGLKSVESVKSLKSEVVGERKEERSVRLERERMERGGRDL</sequence>
<accession>A0A9X0AID7</accession>
<protein>
    <submittedName>
        <fullName evidence="2">Uncharacterized protein</fullName>
    </submittedName>
</protein>
<proteinExistence type="predicted"/>
<evidence type="ECO:0000256" key="1">
    <source>
        <dbReference type="SAM" id="MobiDB-lite"/>
    </source>
</evidence>
<organism evidence="2 3">
    <name type="scientific">Sclerotinia nivalis</name>
    <dbReference type="NCBI Taxonomy" id="352851"/>
    <lineage>
        <taxon>Eukaryota</taxon>
        <taxon>Fungi</taxon>
        <taxon>Dikarya</taxon>
        <taxon>Ascomycota</taxon>
        <taxon>Pezizomycotina</taxon>
        <taxon>Leotiomycetes</taxon>
        <taxon>Helotiales</taxon>
        <taxon>Sclerotiniaceae</taxon>
        <taxon>Sclerotinia</taxon>
    </lineage>
</organism>
<dbReference type="Proteomes" id="UP001152300">
    <property type="component" value="Unassembled WGS sequence"/>
</dbReference>
<evidence type="ECO:0000313" key="3">
    <source>
        <dbReference type="Proteomes" id="UP001152300"/>
    </source>
</evidence>
<comment type="caution">
    <text evidence="2">The sequence shown here is derived from an EMBL/GenBank/DDBJ whole genome shotgun (WGS) entry which is preliminary data.</text>
</comment>
<dbReference type="EMBL" id="JAPEIS010000009">
    <property type="protein sequence ID" value="KAJ8063359.1"/>
    <property type="molecule type" value="Genomic_DNA"/>
</dbReference>